<sequence length="243" mass="27437">MATPPALLLRPSCAFKDCRLDALPNMDKCEVHKFRKQCRMPDCFNIVYARHLCVRHGGKKKCTATGCQANAYGGNFCGQHGGSLSKPACKFQGCIKQSHTRGLCVTHGGGRRCQMDGCGHYARGGGLCHKHKSDHVHQQQHRHQVYNSSTTHVKKDTLAIKEEQTELHIHQQRLLHTRFEPIIKDEYYCRGSYDAAYKDDLTHTEFLALLLQYFPPNTAHDPWKLKPRAPVRSPCSVDGLVMV</sequence>
<name>W4FS94_APHAT</name>
<dbReference type="GeneID" id="20816869"/>
<protein>
    <submittedName>
        <fullName evidence="1">Uncharacterized protein</fullName>
    </submittedName>
</protein>
<dbReference type="RefSeq" id="XP_009841081.1">
    <property type="nucleotide sequence ID" value="XM_009842779.1"/>
</dbReference>
<dbReference type="OrthoDB" id="58509at2759"/>
<reference evidence="1" key="1">
    <citation type="submission" date="2013-12" db="EMBL/GenBank/DDBJ databases">
        <title>The Genome Sequence of Aphanomyces astaci APO3.</title>
        <authorList>
            <consortium name="The Broad Institute Genomics Platform"/>
            <person name="Russ C."/>
            <person name="Tyler B."/>
            <person name="van West P."/>
            <person name="Dieguez-Uribeondo J."/>
            <person name="Young S.K."/>
            <person name="Zeng Q."/>
            <person name="Gargeya S."/>
            <person name="Fitzgerald M."/>
            <person name="Abouelleil A."/>
            <person name="Alvarado L."/>
            <person name="Chapman S.B."/>
            <person name="Gainer-Dewar J."/>
            <person name="Goldberg J."/>
            <person name="Griggs A."/>
            <person name="Gujja S."/>
            <person name="Hansen M."/>
            <person name="Howarth C."/>
            <person name="Imamovic A."/>
            <person name="Ireland A."/>
            <person name="Larimer J."/>
            <person name="McCowan C."/>
            <person name="Murphy C."/>
            <person name="Pearson M."/>
            <person name="Poon T.W."/>
            <person name="Priest M."/>
            <person name="Roberts A."/>
            <person name="Saif S."/>
            <person name="Shea T."/>
            <person name="Sykes S."/>
            <person name="Wortman J."/>
            <person name="Nusbaum C."/>
            <person name="Birren B."/>
        </authorList>
    </citation>
    <scope>NUCLEOTIDE SEQUENCE [LARGE SCALE GENOMIC DNA]</scope>
    <source>
        <strain evidence="1">APO3</strain>
    </source>
</reference>
<evidence type="ECO:0000313" key="1">
    <source>
        <dbReference type="EMBL" id="ETV69508.1"/>
    </source>
</evidence>
<dbReference type="PANTHER" id="PTHR31827">
    <property type="entry name" value="EMB|CAB89363.1"/>
    <property type="match status" value="1"/>
</dbReference>
<organism evidence="1">
    <name type="scientific">Aphanomyces astaci</name>
    <name type="common">Crayfish plague agent</name>
    <dbReference type="NCBI Taxonomy" id="112090"/>
    <lineage>
        <taxon>Eukaryota</taxon>
        <taxon>Sar</taxon>
        <taxon>Stramenopiles</taxon>
        <taxon>Oomycota</taxon>
        <taxon>Saprolegniomycetes</taxon>
        <taxon>Saprolegniales</taxon>
        <taxon>Verrucalvaceae</taxon>
        <taxon>Aphanomyces</taxon>
    </lineage>
</organism>
<gene>
    <name evidence="1" type="ORF">H257_14873</name>
</gene>
<dbReference type="STRING" id="112090.W4FS94"/>
<dbReference type="PANTHER" id="PTHR31827:SF1">
    <property type="entry name" value="EMB|CAB89363.1"/>
    <property type="match status" value="1"/>
</dbReference>
<accession>W4FS94</accession>
<dbReference type="VEuPathDB" id="FungiDB:H257_14873"/>
<proteinExistence type="predicted"/>
<dbReference type="EMBL" id="KI913176">
    <property type="protein sequence ID" value="ETV69508.1"/>
    <property type="molecule type" value="Genomic_DNA"/>
</dbReference>
<dbReference type="AlphaFoldDB" id="W4FS94"/>